<evidence type="ECO:0000259" key="1">
    <source>
        <dbReference type="Pfam" id="PF03976"/>
    </source>
</evidence>
<dbReference type="InterPro" id="IPR027417">
    <property type="entry name" value="P-loop_NTPase"/>
</dbReference>
<keyword evidence="3" id="KW-1185">Reference proteome</keyword>
<dbReference type="Pfam" id="PF03976">
    <property type="entry name" value="PPK2"/>
    <property type="match status" value="1"/>
</dbReference>
<evidence type="ECO:0000313" key="3">
    <source>
        <dbReference type="Proteomes" id="UP001500827"/>
    </source>
</evidence>
<protein>
    <recommendedName>
        <fullName evidence="1">Polyphosphate kinase-2-related domain-containing protein</fullName>
    </recommendedName>
</protein>
<dbReference type="PANTHER" id="PTHR34383">
    <property type="entry name" value="POLYPHOSPHATE:AMP PHOSPHOTRANSFERASE-RELATED"/>
    <property type="match status" value="1"/>
</dbReference>
<dbReference type="Proteomes" id="UP001500827">
    <property type="component" value="Unassembled WGS sequence"/>
</dbReference>
<dbReference type="SUPFAM" id="SSF52540">
    <property type="entry name" value="P-loop containing nucleoside triphosphate hydrolases"/>
    <property type="match status" value="1"/>
</dbReference>
<comment type="caution">
    <text evidence="2">The sequence shown here is derived from an EMBL/GenBank/DDBJ whole genome shotgun (WGS) entry which is preliminary data.</text>
</comment>
<dbReference type="Gene3D" id="3.40.50.300">
    <property type="entry name" value="P-loop containing nucleotide triphosphate hydrolases"/>
    <property type="match status" value="1"/>
</dbReference>
<reference evidence="3" key="1">
    <citation type="journal article" date="2019" name="Int. J. Syst. Evol. Microbiol.">
        <title>The Global Catalogue of Microorganisms (GCM) 10K type strain sequencing project: providing services to taxonomists for standard genome sequencing and annotation.</title>
        <authorList>
            <consortium name="The Broad Institute Genomics Platform"/>
            <consortium name="The Broad Institute Genome Sequencing Center for Infectious Disease"/>
            <person name="Wu L."/>
            <person name="Ma J."/>
        </authorList>
    </citation>
    <scope>NUCLEOTIDE SEQUENCE [LARGE SCALE GENOMIC DNA]</scope>
    <source>
        <strain evidence="3">JCM 17543</strain>
    </source>
</reference>
<proteinExistence type="predicted"/>
<sequence>MSATEPPITILIVPGRISIGEGLTPDSTLDALDALREHLSELQLPQIVHGRRAMILFEGPDGSGKKQALRQLAASFDPCHFAVHTVDYDRRHASDGHWLARFWRALPAGGDTAIFYRSWYRRVLDDRIHGRIDEKALARTFDQINEFEAQQRDYGTLIVKLYFDVSPEVQEQRLNERAADPWLSVAQRDEPIRVSDPAYRRALDELRAHSNTRWSPWVMINGNDEAQAAVAALSAIADAWEKAMPAEPPRLVRTPERAA</sequence>
<evidence type="ECO:0000313" key="2">
    <source>
        <dbReference type="EMBL" id="GAA3887198.1"/>
    </source>
</evidence>
<feature type="domain" description="Polyphosphate kinase-2-related" evidence="1">
    <location>
        <begin position="31"/>
        <end position="243"/>
    </location>
</feature>
<organism evidence="2 3">
    <name type="scientific">Sphingomonas limnosediminicola</name>
    <dbReference type="NCBI Taxonomy" id="940133"/>
    <lineage>
        <taxon>Bacteria</taxon>
        <taxon>Pseudomonadati</taxon>
        <taxon>Pseudomonadota</taxon>
        <taxon>Alphaproteobacteria</taxon>
        <taxon>Sphingomonadales</taxon>
        <taxon>Sphingomonadaceae</taxon>
        <taxon>Sphingomonas</taxon>
    </lineage>
</organism>
<dbReference type="InterPro" id="IPR022488">
    <property type="entry name" value="PPK2-related"/>
</dbReference>
<dbReference type="EMBL" id="BAABBM010000001">
    <property type="protein sequence ID" value="GAA3887198.1"/>
    <property type="molecule type" value="Genomic_DNA"/>
</dbReference>
<dbReference type="PANTHER" id="PTHR34383:SF3">
    <property type="entry name" value="POLYPHOSPHATE:AMP PHOSPHOTRANSFERASE"/>
    <property type="match status" value="1"/>
</dbReference>
<accession>A0ABP7KW07</accession>
<name>A0ABP7KW07_9SPHN</name>
<gene>
    <name evidence="2" type="ORF">GCM10022276_02880</name>
</gene>